<keyword evidence="4 8" id="KW-0812">Transmembrane</keyword>
<dbReference type="Gene3D" id="1.50.40.10">
    <property type="entry name" value="Mitochondrial carrier domain"/>
    <property type="match status" value="1"/>
</dbReference>
<dbReference type="OrthoDB" id="250329at2759"/>
<comment type="subcellular location">
    <subcellularLocation>
        <location evidence="1">Membrane</location>
        <topology evidence="1">Multi-pass membrane protein</topology>
    </subcellularLocation>
</comment>
<comment type="caution">
    <text evidence="10">The sequence shown here is derived from an EMBL/GenBank/DDBJ whole genome shotgun (WGS) entry which is preliminary data.</text>
</comment>
<dbReference type="InterPro" id="IPR023395">
    <property type="entry name" value="MCP_dom_sf"/>
</dbReference>
<evidence type="ECO:0000313" key="10">
    <source>
        <dbReference type="EMBL" id="KAG0250976.1"/>
    </source>
</evidence>
<evidence type="ECO:0000256" key="2">
    <source>
        <dbReference type="ARBA" id="ARBA00006375"/>
    </source>
</evidence>
<evidence type="ECO:0000256" key="9">
    <source>
        <dbReference type="SAM" id="MobiDB-lite"/>
    </source>
</evidence>
<evidence type="ECO:0008006" key="12">
    <source>
        <dbReference type="Google" id="ProtNLM"/>
    </source>
</evidence>
<keyword evidence="3" id="KW-0813">Transport</keyword>
<organism evidence="10 11">
    <name type="scientific">Actinomortierella ambigua</name>
    <dbReference type="NCBI Taxonomy" id="1343610"/>
    <lineage>
        <taxon>Eukaryota</taxon>
        <taxon>Fungi</taxon>
        <taxon>Fungi incertae sedis</taxon>
        <taxon>Mucoromycota</taxon>
        <taxon>Mortierellomycotina</taxon>
        <taxon>Mortierellomycetes</taxon>
        <taxon>Mortierellales</taxon>
        <taxon>Mortierellaceae</taxon>
        <taxon>Actinomortierella</taxon>
    </lineage>
</organism>
<keyword evidence="7 8" id="KW-0472">Membrane</keyword>
<feature type="repeat" description="Solcar" evidence="8">
    <location>
        <begin position="146"/>
        <end position="237"/>
    </location>
</feature>
<dbReference type="Proteomes" id="UP000807716">
    <property type="component" value="Unassembled WGS sequence"/>
</dbReference>
<dbReference type="GO" id="GO:0016020">
    <property type="term" value="C:membrane"/>
    <property type="evidence" value="ECO:0007669"/>
    <property type="project" value="UniProtKB-SubCell"/>
</dbReference>
<dbReference type="EMBL" id="JAAAJB010000804">
    <property type="protein sequence ID" value="KAG0250976.1"/>
    <property type="molecule type" value="Genomic_DNA"/>
</dbReference>
<keyword evidence="11" id="KW-1185">Reference proteome</keyword>
<proteinExistence type="inferred from homology"/>
<sequence>MPSDTSTNFKTSAAAALCARLVIHPLDNIKVSIQFAPGVQDGVRSRVTQLARQFSGHLNALPSLDQAKRNVHDALDTGKRQLRLQELGKKAHTAFGRGLYQGVAFAVLFQVPGLALFLTTYDTCKNGIHKVVDVYAPELDGLFRPTSTETHLLSGLLAKSSGNLVWSPMIRIQSIHQSLTGSPSQAPISIQNAVHAIRHILTTEGLPGLWSGYLKNVGSLLPYTMIYFATYEQFKQVARWVHSLDIQGSVEQLLRHFNGSPDQLVTSIISSIASFFRGPGHTSRNKDVEFWEGWWEDLKNSRSLMPSPMPLPAYMACVSGSVALSATVCHLSTGIVKIHQERRLARAAATATKAPTPVPTITNAHTFKAATNVQMYPSKTALQLQSGSSILFPGRRRPSLTAATTPTASGLASLGVLTSSAATPSTTNARPTTTACARGGITFSPATTWSGMTASPALRLQNVIPLQLKQLLTSNKNAHNTRSAAFGVLSGVPWPHNHQHATLTTASIQQSFSNHIHPITKQPQLGSAMRPTVAPSIPYPPPTPAMASRFAASLHPSSSSSPSSLLSTSTTTTPTSMGTTFRSMTRAAANMTTCYDTLPNDMKTLSPSSFTNQPRPAPLATLMNTTSPLGPAPTGYAPSQVIPHQTSTAPAANNTTVLWRTLMRGLGSRILWTVPGVTLTTAGFEVLRIMAKSNE</sequence>
<accession>A0A9P6TXP4</accession>
<evidence type="ECO:0000256" key="7">
    <source>
        <dbReference type="ARBA" id="ARBA00023136"/>
    </source>
</evidence>
<dbReference type="PROSITE" id="PS50920">
    <property type="entry name" value="SOLCAR"/>
    <property type="match status" value="1"/>
</dbReference>
<keyword evidence="6" id="KW-1133">Transmembrane helix</keyword>
<dbReference type="Pfam" id="PF00153">
    <property type="entry name" value="Mito_carr"/>
    <property type="match status" value="1"/>
</dbReference>
<dbReference type="AlphaFoldDB" id="A0A9P6TXP4"/>
<evidence type="ECO:0000313" key="11">
    <source>
        <dbReference type="Proteomes" id="UP000807716"/>
    </source>
</evidence>
<protein>
    <recommendedName>
        <fullName evidence="12">Mitochondrial carrier</fullName>
    </recommendedName>
</protein>
<reference evidence="10" key="1">
    <citation type="journal article" date="2020" name="Fungal Divers.">
        <title>Resolving the Mortierellaceae phylogeny through synthesis of multi-gene phylogenetics and phylogenomics.</title>
        <authorList>
            <person name="Vandepol N."/>
            <person name="Liber J."/>
            <person name="Desiro A."/>
            <person name="Na H."/>
            <person name="Kennedy M."/>
            <person name="Barry K."/>
            <person name="Grigoriev I.V."/>
            <person name="Miller A.N."/>
            <person name="O'Donnell K."/>
            <person name="Stajich J.E."/>
            <person name="Bonito G."/>
        </authorList>
    </citation>
    <scope>NUCLEOTIDE SEQUENCE</scope>
    <source>
        <strain evidence="10">BC1065</strain>
    </source>
</reference>
<evidence type="ECO:0000256" key="6">
    <source>
        <dbReference type="ARBA" id="ARBA00022989"/>
    </source>
</evidence>
<dbReference type="InterPro" id="IPR018108">
    <property type="entry name" value="MCP_transmembrane"/>
</dbReference>
<dbReference type="SUPFAM" id="SSF103506">
    <property type="entry name" value="Mitochondrial carrier"/>
    <property type="match status" value="1"/>
</dbReference>
<evidence type="ECO:0000256" key="8">
    <source>
        <dbReference type="PROSITE-ProRule" id="PRU00282"/>
    </source>
</evidence>
<evidence type="ECO:0000256" key="4">
    <source>
        <dbReference type="ARBA" id="ARBA00022692"/>
    </source>
</evidence>
<evidence type="ECO:0000256" key="3">
    <source>
        <dbReference type="ARBA" id="ARBA00022448"/>
    </source>
</evidence>
<keyword evidence="5" id="KW-0677">Repeat</keyword>
<feature type="region of interest" description="Disordered" evidence="9">
    <location>
        <begin position="522"/>
        <end position="580"/>
    </location>
</feature>
<dbReference type="PANTHER" id="PTHR45667">
    <property type="entry name" value="S-ADENOSYLMETHIONINE MITOCHONDRIAL CARRIER PROTEIN"/>
    <property type="match status" value="1"/>
</dbReference>
<gene>
    <name evidence="10" type="ORF">DFQ27_009113</name>
</gene>
<name>A0A9P6TXP4_9FUNG</name>
<evidence type="ECO:0000256" key="5">
    <source>
        <dbReference type="ARBA" id="ARBA00022737"/>
    </source>
</evidence>
<feature type="region of interest" description="Disordered" evidence="9">
    <location>
        <begin position="619"/>
        <end position="638"/>
    </location>
</feature>
<feature type="compositionally biased region" description="Low complexity" evidence="9">
    <location>
        <begin position="553"/>
        <end position="576"/>
    </location>
</feature>
<evidence type="ECO:0000256" key="1">
    <source>
        <dbReference type="ARBA" id="ARBA00004141"/>
    </source>
</evidence>
<comment type="similarity">
    <text evidence="2">Belongs to the mitochondrial carrier (TC 2.A.29) family.</text>
</comment>